<sequence length="203" mass="22457">MRYEIPNECVIRKIRDFLHWRFRIKLRVLAFNNLTMWICTMTLRSKPGEGSPLPWLPLRLLMVLTFKGVTESHSYAAAVVGKDAHASGERSTVSNDEVLVSDEDEDNYEVSPDVVASPSQEQEPVQIPEAVSRQRMGKQASVPHGSGKNDHGASSSVAPLLSEGSLQDKVIALREGNKMVVNSRITGIHGGRHSAFVIIEVLE</sequence>
<proteinExistence type="predicted"/>
<dbReference type="Proteomes" id="UP001396334">
    <property type="component" value="Unassembled WGS sequence"/>
</dbReference>
<feature type="region of interest" description="Disordered" evidence="1">
    <location>
        <begin position="109"/>
        <end position="158"/>
    </location>
</feature>
<evidence type="ECO:0000256" key="1">
    <source>
        <dbReference type="SAM" id="MobiDB-lite"/>
    </source>
</evidence>
<reference evidence="2 3" key="1">
    <citation type="journal article" date="2024" name="G3 (Bethesda)">
        <title>Genome assembly of Hibiscus sabdariffa L. provides insights into metabolisms of medicinal natural products.</title>
        <authorList>
            <person name="Kim T."/>
        </authorList>
    </citation>
    <scope>NUCLEOTIDE SEQUENCE [LARGE SCALE GENOMIC DNA]</scope>
    <source>
        <strain evidence="2">TK-2024</strain>
        <tissue evidence="2">Old leaves</tissue>
    </source>
</reference>
<gene>
    <name evidence="2" type="ORF">V6N11_080115</name>
</gene>
<protein>
    <submittedName>
        <fullName evidence="2">Uncharacterized protein</fullName>
    </submittedName>
</protein>
<organism evidence="2 3">
    <name type="scientific">Hibiscus sabdariffa</name>
    <name type="common">roselle</name>
    <dbReference type="NCBI Taxonomy" id="183260"/>
    <lineage>
        <taxon>Eukaryota</taxon>
        <taxon>Viridiplantae</taxon>
        <taxon>Streptophyta</taxon>
        <taxon>Embryophyta</taxon>
        <taxon>Tracheophyta</taxon>
        <taxon>Spermatophyta</taxon>
        <taxon>Magnoliopsida</taxon>
        <taxon>eudicotyledons</taxon>
        <taxon>Gunneridae</taxon>
        <taxon>Pentapetalae</taxon>
        <taxon>rosids</taxon>
        <taxon>malvids</taxon>
        <taxon>Malvales</taxon>
        <taxon>Malvaceae</taxon>
        <taxon>Malvoideae</taxon>
        <taxon>Hibiscus</taxon>
    </lineage>
</organism>
<name>A0ABR2RXR0_9ROSI</name>
<comment type="caution">
    <text evidence="2">The sequence shown here is derived from an EMBL/GenBank/DDBJ whole genome shotgun (WGS) entry which is preliminary data.</text>
</comment>
<accession>A0ABR2RXR0</accession>
<dbReference type="EMBL" id="JBBPBN010000020">
    <property type="protein sequence ID" value="KAK9017639.1"/>
    <property type="molecule type" value="Genomic_DNA"/>
</dbReference>
<keyword evidence="3" id="KW-1185">Reference proteome</keyword>
<evidence type="ECO:0000313" key="2">
    <source>
        <dbReference type="EMBL" id="KAK9017639.1"/>
    </source>
</evidence>
<evidence type="ECO:0000313" key="3">
    <source>
        <dbReference type="Proteomes" id="UP001396334"/>
    </source>
</evidence>